<dbReference type="PANTHER" id="PTHR12289:SF44">
    <property type="entry name" value="OUTER MEMBRANE PROTEIN (SAM35), PUTATIVE (AFU_ORTHOLOGUE AFUA_1G13180)-RELATED"/>
    <property type="match status" value="1"/>
</dbReference>
<dbReference type="Pfam" id="PF17171">
    <property type="entry name" value="GST_C_6"/>
    <property type="match status" value="1"/>
</dbReference>
<feature type="domain" description="Metaxin glutathione S-transferase" evidence="2">
    <location>
        <begin position="232"/>
        <end position="297"/>
    </location>
</feature>
<dbReference type="KEGG" id="ffu:CLAFUR5_00472"/>
<dbReference type="CDD" id="cd03193">
    <property type="entry name" value="GST_C_Metaxin"/>
    <property type="match status" value="1"/>
</dbReference>
<evidence type="ECO:0000313" key="5">
    <source>
        <dbReference type="Proteomes" id="UP000756132"/>
    </source>
</evidence>
<gene>
    <name evidence="4" type="ORF">CLAFUR5_00472</name>
</gene>
<feature type="region of interest" description="Disordered" evidence="1">
    <location>
        <begin position="1"/>
        <end position="24"/>
    </location>
</feature>
<dbReference type="GO" id="GO:0007005">
    <property type="term" value="P:mitochondrion organization"/>
    <property type="evidence" value="ECO:0007669"/>
    <property type="project" value="TreeGrafter"/>
</dbReference>
<dbReference type="InterPro" id="IPR012336">
    <property type="entry name" value="Thioredoxin-like_fold"/>
</dbReference>
<reference evidence="4" key="1">
    <citation type="submission" date="2021-12" db="EMBL/GenBank/DDBJ databases">
        <authorList>
            <person name="Zaccaron A."/>
            <person name="Stergiopoulos I."/>
        </authorList>
    </citation>
    <scope>NUCLEOTIDE SEQUENCE</scope>
    <source>
        <strain evidence="4">Race5_Kim</strain>
    </source>
</reference>
<dbReference type="AlphaFoldDB" id="A0A9Q8L4T4"/>
<feature type="domain" description="Thioredoxin-like fold" evidence="3">
    <location>
        <begin position="84"/>
        <end position="180"/>
    </location>
</feature>
<dbReference type="OrthoDB" id="198787at2759"/>
<evidence type="ECO:0000256" key="1">
    <source>
        <dbReference type="SAM" id="MobiDB-lite"/>
    </source>
</evidence>
<dbReference type="EMBL" id="CP090163">
    <property type="protein sequence ID" value="UJO10865.1"/>
    <property type="molecule type" value="Genomic_DNA"/>
</dbReference>
<proteinExistence type="predicted"/>
<accession>A0A9Q8L4T4</accession>
<dbReference type="GO" id="GO:0001401">
    <property type="term" value="C:SAM complex"/>
    <property type="evidence" value="ECO:0007669"/>
    <property type="project" value="TreeGrafter"/>
</dbReference>
<protein>
    <submittedName>
        <fullName evidence="4">Metaxin-1</fullName>
    </submittedName>
</protein>
<dbReference type="Proteomes" id="UP000756132">
    <property type="component" value="Chromosome 1"/>
</dbReference>
<reference evidence="4" key="2">
    <citation type="journal article" date="2022" name="Microb. Genom.">
        <title>A chromosome-scale genome assembly of the tomato pathogen Cladosporium fulvum reveals a compartmentalized genome architecture and the presence of a dispensable chromosome.</title>
        <authorList>
            <person name="Zaccaron A.Z."/>
            <person name="Chen L.H."/>
            <person name="Samaras A."/>
            <person name="Stergiopoulos I."/>
        </authorList>
    </citation>
    <scope>NUCLEOTIDE SEQUENCE</scope>
    <source>
        <strain evidence="4">Race5_Kim</strain>
    </source>
</reference>
<dbReference type="GeneID" id="71980350"/>
<keyword evidence="5" id="KW-1185">Reference proteome</keyword>
<evidence type="ECO:0000259" key="2">
    <source>
        <dbReference type="Pfam" id="PF17171"/>
    </source>
</evidence>
<dbReference type="InterPro" id="IPR033468">
    <property type="entry name" value="Metaxin_GST"/>
</dbReference>
<dbReference type="RefSeq" id="XP_047755231.1">
    <property type="nucleotide sequence ID" value="XM_047899620.1"/>
</dbReference>
<dbReference type="InterPro" id="IPR050931">
    <property type="entry name" value="Mito_Protein_Transport_Metaxin"/>
</dbReference>
<evidence type="ECO:0000313" key="4">
    <source>
        <dbReference type="EMBL" id="UJO10865.1"/>
    </source>
</evidence>
<evidence type="ECO:0000259" key="3">
    <source>
        <dbReference type="Pfam" id="PF17172"/>
    </source>
</evidence>
<dbReference type="PANTHER" id="PTHR12289">
    <property type="entry name" value="METAXIN RELATED"/>
    <property type="match status" value="1"/>
</dbReference>
<sequence>MPNDDKKPQNAPIPLSTTENSPLVPKRSLWSLPPSVKRIFDKFPLVTDEANELPARAPRSRGENVLHVFTTEDGARDGRPSFNPGCLKWQAYLRFSGVTFQTAVSSNHASPTGILPFLQPAAPATDPIPGNKLRKWLSSQKEVRSVVAEPEDVRYEAYASLLDHRVRKAWLYQLYLDPRNAPLVHHLYVGPCSTHRLVQTALTRQLRHGASMELVKSAGNTDVSTLDLLRDAEEAFEALSTLLGDDAYFFSSTEPTLFDASVFAYTCLILNEELGWRHNPLGERLGRYGNLVRHRGKILEGWF</sequence>
<organism evidence="4 5">
    <name type="scientific">Passalora fulva</name>
    <name type="common">Tomato leaf mold</name>
    <name type="synonym">Cladosporium fulvum</name>
    <dbReference type="NCBI Taxonomy" id="5499"/>
    <lineage>
        <taxon>Eukaryota</taxon>
        <taxon>Fungi</taxon>
        <taxon>Dikarya</taxon>
        <taxon>Ascomycota</taxon>
        <taxon>Pezizomycotina</taxon>
        <taxon>Dothideomycetes</taxon>
        <taxon>Dothideomycetidae</taxon>
        <taxon>Mycosphaerellales</taxon>
        <taxon>Mycosphaerellaceae</taxon>
        <taxon>Fulvia</taxon>
    </lineage>
</organism>
<dbReference type="Pfam" id="PF17172">
    <property type="entry name" value="GST_N_4"/>
    <property type="match status" value="1"/>
</dbReference>
<name>A0A9Q8L4T4_PASFU</name>